<dbReference type="EMBL" id="LAZR01039578">
    <property type="protein sequence ID" value="KKL16649.1"/>
    <property type="molecule type" value="Genomic_DNA"/>
</dbReference>
<comment type="caution">
    <text evidence="1">The sequence shown here is derived from an EMBL/GenBank/DDBJ whole genome shotgun (WGS) entry which is preliminary data.</text>
</comment>
<reference evidence="1" key="1">
    <citation type="journal article" date="2015" name="Nature">
        <title>Complex archaea that bridge the gap between prokaryotes and eukaryotes.</title>
        <authorList>
            <person name="Spang A."/>
            <person name="Saw J.H."/>
            <person name="Jorgensen S.L."/>
            <person name="Zaremba-Niedzwiedzka K."/>
            <person name="Martijn J."/>
            <person name="Lind A.E."/>
            <person name="van Eijk R."/>
            <person name="Schleper C."/>
            <person name="Guy L."/>
            <person name="Ettema T.J."/>
        </authorList>
    </citation>
    <scope>NUCLEOTIDE SEQUENCE</scope>
</reference>
<organism evidence="1">
    <name type="scientific">marine sediment metagenome</name>
    <dbReference type="NCBI Taxonomy" id="412755"/>
    <lineage>
        <taxon>unclassified sequences</taxon>
        <taxon>metagenomes</taxon>
        <taxon>ecological metagenomes</taxon>
    </lineage>
</organism>
<accession>A0A0F9B405</accession>
<gene>
    <name evidence="1" type="ORF">LCGC14_2493450</name>
</gene>
<feature type="non-terminal residue" evidence="1">
    <location>
        <position position="1"/>
    </location>
</feature>
<sequence length="501" mass="53465">LGLDLEEFDERLEFAERRVRAIRQINFIEDFLSGGKDLTAEGWYVSSHLDWKLVSSPADPSTGFIRIFADTDNSNHLTQLDSSNNEIDLAYLDADAIAAVEGEGTLDLTGEVTIASTKSLTLKTDGSSGGVKFGSSGDVILYRGASNKLYLGTGDSLRLVSGTLEVDTIAEVASGGGVTIDGQLIKDGSVVVSRIGASTFSTLQDLQNVFHSAGWISGGVISDAGGANVNIAAGTGLIRTSDSQTAELQFFDWAASTGNAIPSDTIRYIGVEYNAGSPQVVVRTTENWNATTDFELGIVINEGGTLHIFQHRFEVGDHASSMIERLHGVAYVARDNFVGGIILGESGTNKVTLTAGTLWSGLTEYPISALDTNVAGSFDRYYRNSPSGFVKEAAQTDWPNTQYDDGSGSLVVMTNNRYAVLWFYVETDDEVIMLYGRNQYVTAALAENEAVPATVPDRLAAHGLLIGKLIFQKSAASATEISSVFTATFTHLGVTSHADLA</sequence>
<protein>
    <submittedName>
        <fullName evidence="1">Uncharacterized protein</fullName>
    </submittedName>
</protein>
<proteinExistence type="predicted"/>
<evidence type="ECO:0000313" key="1">
    <source>
        <dbReference type="EMBL" id="KKL16649.1"/>
    </source>
</evidence>
<feature type="non-terminal residue" evidence="1">
    <location>
        <position position="501"/>
    </location>
</feature>
<dbReference type="AlphaFoldDB" id="A0A0F9B405"/>
<name>A0A0F9B405_9ZZZZ</name>